<evidence type="ECO:0000313" key="2">
    <source>
        <dbReference type="Proteomes" id="UP000829196"/>
    </source>
</evidence>
<dbReference type="EMBL" id="JAGYWB010000019">
    <property type="protein sequence ID" value="KAI0488736.1"/>
    <property type="molecule type" value="Genomic_DNA"/>
</dbReference>
<keyword evidence="2" id="KW-1185">Reference proteome</keyword>
<name>A0A8T3A304_DENNO</name>
<sequence>MEVIGEKERKVEGALGNNFESLEVSHALWNKLPCLAQSRGHGWSGSLGLAIGWAPGGRRHSPRAIVRLNSSCARAGEDLASCILEAFFQICLTRNYRSVILIKYVYDKGLKDSNSSSKVKVHILVLKFIFYESVLVNQGVSNYLVNVV</sequence>
<gene>
    <name evidence="1" type="ORF">KFK09_028575</name>
</gene>
<dbReference type="Proteomes" id="UP000829196">
    <property type="component" value="Unassembled WGS sequence"/>
</dbReference>
<evidence type="ECO:0000313" key="1">
    <source>
        <dbReference type="EMBL" id="KAI0488736.1"/>
    </source>
</evidence>
<dbReference type="AlphaFoldDB" id="A0A8T3A304"/>
<reference evidence="1" key="1">
    <citation type="journal article" date="2022" name="Front. Genet.">
        <title>Chromosome-Scale Assembly of the Dendrobium nobile Genome Provides Insights Into the Molecular Mechanism of the Biosynthesis of the Medicinal Active Ingredient of Dendrobium.</title>
        <authorList>
            <person name="Xu Q."/>
            <person name="Niu S.-C."/>
            <person name="Li K.-L."/>
            <person name="Zheng P.-J."/>
            <person name="Zhang X.-J."/>
            <person name="Jia Y."/>
            <person name="Liu Y."/>
            <person name="Niu Y.-X."/>
            <person name="Yu L.-H."/>
            <person name="Chen D.-F."/>
            <person name="Zhang G.-Q."/>
        </authorList>
    </citation>
    <scope>NUCLEOTIDE SEQUENCE</scope>
    <source>
        <tissue evidence="1">Leaf</tissue>
    </source>
</reference>
<accession>A0A8T3A304</accession>
<organism evidence="1 2">
    <name type="scientific">Dendrobium nobile</name>
    <name type="common">Orchid</name>
    <dbReference type="NCBI Taxonomy" id="94219"/>
    <lineage>
        <taxon>Eukaryota</taxon>
        <taxon>Viridiplantae</taxon>
        <taxon>Streptophyta</taxon>
        <taxon>Embryophyta</taxon>
        <taxon>Tracheophyta</taxon>
        <taxon>Spermatophyta</taxon>
        <taxon>Magnoliopsida</taxon>
        <taxon>Liliopsida</taxon>
        <taxon>Asparagales</taxon>
        <taxon>Orchidaceae</taxon>
        <taxon>Epidendroideae</taxon>
        <taxon>Malaxideae</taxon>
        <taxon>Dendrobiinae</taxon>
        <taxon>Dendrobium</taxon>
    </lineage>
</organism>
<comment type="caution">
    <text evidence="1">The sequence shown here is derived from an EMBL/GenBank/DDBJ whole genome shotgun (WGS) entry which is preliminary data.</text>
</comment>
<proteinExistence type="predicted"/>
<protein>
    <submittedName>
        <fullName evidence="1">Uncharacterized protein</fullName>
    </submittedName>
</protein>